<feature type="signal peptide" evidence="2">
    <location>
        <begin position="1"/>
        <end position="20"/>
    </location>
</feature>
<gene>
    <name evidence="4" type="ORF">ACFSW8_10765</name>
</gene>
<name>A0ABW4ZCQ6_9BACT</name>
<sequence>MKGFHIGLITLSSMMVAASAETPSTEVGFKKLQLLDKYVSEGASIGDVDKDGKLDVIAGPLWWKGPDFKKSYSYAPVKYHDLTGPGLKGYASNFFTFPDYISDDPWLDILKVGLPGQDSHWAKNPGKKPLPPTNKDQSCTHCIAQKNVCNEAPQYVDVIGDEKKELLSFSHGHLTLGIPHADEKKPWEILYVSPKGRGFGNYEHGLGAGDVNGDGLTDILEKDGWWEQPKGWDKKTPWVFHPVAFHGGKRGGAQMYAFDVDGDGDNDVVTSLDGHGYGLAWFEHIKEGDQITFKQHNIMTDKAEGNPFGVVFSQLHAVECVDVDGDGRLDIVTGKCYFAHNGRDPGGHDPAVLYWFRNTKGEDGKIRFIPYEIDNDSGVGRQFSTGDLNGDGKVDIVTANKKGVHLFIQGKVEPGSKSTTKVFPAQGYILKGDKINHGTRGSRSFVGWWPKQATVSVPFELKPASHGGKTVGKKLLIEADIAVGNTGGGVLKMVLSQNADPKAKPLKAWSVPMKVTGNWLNYQPQKLGVAEPAKPGKYYLHFLVEQMKQDFIDLSNVRLTTQPFSAYDVVAPKPRKNGSAAAGGLKEGNAMHAEPLTVDEQVSGFTLAEGFVAELVSSEEYGAAKPISIAFDDAGRLWTQTAREYPKDKDVSKFAQGGRIRF</sequence>
<organism evidence="4 5">
    <name type="scientific">Rubritalea tangerina</name>
    <dbReference type="NCBI Taxonomy" id="430798"/>
    <lineage>
        <taxon>Bacteria</taxon>
        <taxon>Pseudomonadati</taxon>
        <taxon>Verrucomicrobiota</taxon>
        <taxon>Verrucomicrobiia</taxon>
        <taxon>Verrucomicrobiales</taxon>
        <taxon>Rubritaleaceae</taxon>
        <taxon>Rubritalea</taxon>
    </lineage>
</organism>
<protein>
    <submittedName>
        <fullName evidence="4">FG-GAP repeat domain-containing protein</fullName>
    </submittedName>
</protein>
<proteinExistence type="predicted"/>
<dbReference type="InterPro" id="IPR055557">
    <property type="entry name" value="DUF7133"/>
</dbReference>
<feature type="domain" description="DUF7133" evidence="3">
    <location>
        <begin position="599"/>
        <end position="661"/>
    </location>
</feature>
<accession>A0ABW4ZCQ6</accession>
<dbReference type="EMBL" id="JBHUJB010000044">
    <property type="protein sequence ID" value="MFD2159382.1"/>
    <property type="molecule type" value="Genomic_DNA"/>
</dbReference>
<evidence type="ECO:0000313" key="5">
    <source>
        <dbReference type="Proteomes" id="UP001597389"/>
    </source>
</evidence>
<dbReference type="Pfam" id="PF13517">
    <property type="entry name" value="FG-GAP_3"/>
    <property type="match status" value="1"/>
</dbReference>
<keyword evidence="5" id="KW-1185">Reference proteome</keyword>
<dbReference type="Gene3D" id="2.130.10.130">
    <property type="entry name" value="Integrin alpha, N-terminal"/>
    <property type="match status" value="1"/>
</dbReference>
<dbReference type="InterPro" id="IPR013517">
    <property type="entry name" value="FG-GAP"/>
</dbReference>
<evidence type="ECO:0000256" key="2">
    <source>
        <dbReference type="SAM" id="SignalP"/>
    </source>
</evidence>
<evidence type="ECO:0000313" key="4">
    <source>
        <dbReference type="EMBL" id="MFD2159382.1"/>
    </source>
</evidence>
<keyword evidence="1 2" id="KW-0732">Signal</keyword>
<dbReference type="SUPFAM" id="SSF69318">
    <property type="entry name" value="Integrin alpha N-terminal domain"/>
    <property type="match status" value="1"/>
</dbReference>
<dbReference type="Proteomes" id="UP001597389">
    <property type="component" value="Unassembled WGS sequence"/>
</dbReference>
<reference evidence="5" key="1">
    <citation type="journal article" date="2019" name="Int. J. Syst. Evol. Microbiol.">
        <title>The Global Catalogue of Microorganisms (GCM) 10K type strain sequencing project: providing services to taxonomists for standard genome sequencing and annotation.</title>
        <authorList>
            <consortium name="The Broad Institute Genomics Platform"/>
            <consortium name="The Broad Institute Genome Sequencing Center for Infectious Disease"/>
            <person name="Wu L."/>
            <person name="Ma J."/>
        </authorList>
    </citation>
    <scope>NUCLEOTIDE SEQUENCE [LARGE SCALE GENOMIC DNA]</scope>
    <source>
        <strain evidence="5">CCUG 57942</strain>
    </source>
</reference>
<dbReference type="PANTHER" id="PTHR44103">
    <property type="entry name" value="PROPROTEIN CONVERTASE P"/>
    <property type="match status" value="1"/>
</dbReference>
<dbReference type="Pfam" id="PF23500">
    <property type="entry name" value="DUF7133"/>
    <property type="match status" value="1"/>
</dbReference>
<evidence type="ECO:0000259" key="3">
    <source>
        <dbReference type="Pfam" id="PF23500"/>
    </source>
</evidence>
<dbReference type="PANTHER" id="PTHR44103:SF1">
    <property type="entry name" value="PROPROTEIN CONVERTASE P"/>
    <property type="match status" value="1"/>
</dbReference>
<evidence type="ECO:0000256" key="1">
    <source>
        <dbReference type="ARBA" id="ARBA00022729"/>
    </source>
</evidence>
<comment type="caution">
    <text evidence="4">The sequence shown here is derived from an EMBL/GenBank/DDBJ whole genome shotgun (WGS) entry which is preliminary data.</text>
</comment>
<feature type="chain" id="PRO_5045694120" evidence="2">
    <location>
        <begin position="21"/>
        <end position="662"/>
    </location>
</feature>
<dbReference type="InterPro" id="IPR028994">
    <property type="entry name" value="Integrin_alpha_N"/>
</dbReference>
<dbReference type="RefSeq" id="WP_377087685.1">
    <property type="nucleotide sequence ID" value="NZ_JBHSJL010000014.1"/>
</dbReference>